<feature type="transmembrane region" description="Helical" evidence="1">
    <location>
        <begin position="5"/>
        <end position="22"/>
    </location>
</feature>
<dbReference type="RefSeq" id="WP_301138003.1">
    <property type="nucleotide sequence ID" value="NZ_JAUHTQ010000005.1"/>
</dbReference>
<dbReference type="EMBL" id="JAUHTQ010000005">
    <property type="protein sequence ID" value="MDN4493667.1"/>
    <property type="molecule type" value="Genomic_DNA"/>
</dbReference>
<reference evidence="2" key="1">
    <citation type="submission" date="2023-07" db="EMBL/GenBank/DDBJ databases">
        <title>Ureibacillus sp. isolated from freshwater well.</title>
        <authorList>
            <person name="Kirdat K."/>
            <person name="Bhatt A."/>
            <person name="Teware R."/>
            <person name="Bhavsar Y."/>
            <person name="Yadav A."/>
        </authorList>
    </citation>
    <scope>NUCLEOTIDE SEQUENCE</scope>
    <source>
        <strain evidence="2">BA0131</strain>
    </source>
</reference>
<keyword evidence="1" id="KW-0812">Transmembrane</keyword>
<dbReference type="PANTHER" id="PTHR35335:SF1">
    <property type="entry name" value="UPF0716 PROTEIN FXSA"/>
    <property type="match status" value="1"/>
</dbReference>
<keyword evidence="1" id="KW-0472">Membrane</keyword>
<dbReference type="Proteomes" id="UP001172743">
    <property type="component" value="Unassembled WGS sequence"/>
</dbReference>
<proteinExistence type="predicted"/>
<organism evidence="2 3">
    <name type="scientific">Ureibacillus aquaedulcis</name>
    <dbReference type="NCBI Taxonomy" id="3058421"/>
    <lineage>
        <taxon>Bacteria</taxon>
        <taxon>Bacillati</taxon>
        <taxon>Bacillota</taxon>
        <taxon>Bacilli</taxon>
        <taxon>Bacillales</taxon>
        <taxon>Caryophanaceae</taxon>
        <taxon>Ureibacillus</taxon>
    </lineage>
</organism>
<dbReference type="InterPro" id="IPR007313">
    <property type="entry name" value="FxsA"/>
</dbReference>
<sequence>MRKMIGAFIATILVEIAIFIVVGKVLGVFNTLMLIIVTSIIGVIIAKKQGMQSIRNLQNSLSEGNPPGTAIIDTFLIFVGGILLVAPGFLTDFLGITLIIPLTRKLYKPAIYYWLRSKLKKGQVFIIHK</sequence>
<feature type="transmembrane region" description="Helical" evidence="1">
    <location>
        <begin position="28"/>
        <end position="46"/>
    </location>
</feature>
<evidence type="ECO:0000313" key="2">
    <source>
        <dbReference type="EMBL" id="MDN4493667.1"/>
    </source>
</evidence>
<evidence type="ECO:0000313" key="3">
    <source>
        <dbReference type="Proteomes" id="UP001172743"/>
    </source>
</evidence>
<keyword evidence="1" id="KW-1133">Transmembrane helix</keyword>
<gene>
    <name evidence="2" type="ORF">QYB95_08990</name>
</gene>
<dbReference type="NCBIfam" id="NF008528">
    <property type="entry name" value="PRK11463.1-2"/>
    <property type="match status" value="1"/>
</dbReference>
<evidence type="ECO:0000256" key="1">
    <source>
        <dbReference type="SAM" id="Phobius"/>
    </source>
</evidence>
<accession>A0ABT8GQJ6</accession>
<comment type="caution">
    <text evidence="2">The sequence shown here is derived from an EMBL/GenBank/DDBJ whole genome shotgun (WGS) entry which is preliminary data.</text>
</comment>
<name>A0ABT8GQJ6_9BACL</name>
<dbReference type="Pfam" id="PF04186">
    <property type="entry name" value="FxsA"/>
    <property type="match status" value="1"/>
</dbReference>
<keyword evidence="3" id="KW-1185">Reference proteome</keyword>
<protein>
    <submittedName>
        <fullName evidence="2">FxsA family protein</fullName>
    </submittedName>
</protein>
<dbReference type="PANTHER" id="PTHR35335">
    <property type="entry name" value="UPF0716 PROTEIN FXSA"/>
    <property type="match status" value="1"/>
</dbReference>